<dbReference type="OrthoDB" id="8911787at2"/>
<feature type="region of interest" description="Disordered" evidence="1">
    <location>
        <begin position="104"/>
        <end position="133"/>
    </location>
</feature>
<protein>
    <submittedName>
        <fullName evidence="2">Uncharacterized protein</fullName>
    </submittedName>
</protein>
<evidence type="ECO:0000313" key="3">
    <source>
        <dbReference type="Proteomes" id="UP000199317"/>
    </source>
</evidence>
<reference evidence="3" key="1">
    <citation type="submission" date="2016-10" db="EMBL/GenBank/DDBJ databases">
        <authorList>
            <person name="Varghese N."/>
            <person name="Submissions S."/>
        </authorList>
    </citation>
    <scope>NUCLEOTIDE SEQUENCE [LARGE SCALE GENOMIC DNA]</scope>
    <source>
        <strain evidence="3">DSM 17101</strain>
    </source>
</reference>
<sequence length="133" mass="15093">MKTRISIAQFEGSFMGMTGGITLYRKGIDEFYLSHGFPRIYEELEAVRPKLEAIGMYERCRDALTQAEALVRQGPEHDNEARTLLLKVGGELAHASGSFAAMRKKLKENPQTTIDDFKPDPDGWAMQEQQERK</sequence>
<keyword evidence="3" id="KW-1185">Reference proteome</keyword>
<gene>
    <name evidence="2" type="ORF">SAMN04489708_1792</name>
</gene>
<dbReference type="EMBL" id="FNJL01000079">
    <property type="protein sequence ID" value="SDP95267.1"/>
    <property type="molecule type" value="Genomic_DNA"/>
</dbReference>
<dbReference type="AlphaFoldDB" id="A0A1H0WX61"/>
<dbReference type="Proteomes" id="UP000199317">
    <property type="component" value="Unassembled WGS sequence"/>
</dbReference>
<proteinExistence type="predicted"/>
<evidence type="ECO:0000256" key="1">
    <source>
        <dbReference type="SAM" id="MobiDB-lite"/>
    </source>
</evidence>
<organism evidence="2 3">
    <name type="scientific">Paracidovorax cattleyae</name>
    <dbReference type="NCBI Taxonomy" id="80868"/>
    <lineage>
        <taxon>Bacteria</taxon>
        <taxon>Pseudomonadati</taxon>
        <taxon>Pseudomonadota</taxon>
        <taxon>Betaproteobacteria</taxon>
        <taxon>Burkholderiales</taxon>
        <taxon>Comamonadaceae</taxon>
        <taxon>Paracidovorax</taxon>
    </lineage>
</organism>
<accession>A0A1H0WX61</accession>
<name>A0A1H0WX61_9BURK</name>
<evidence type="ECO:0000313" key="2">
    <source>
        <dbReference type="EMBL" id="SDP95267.1"/>
    </source>
</evidence>
<dbReference type="RefSeq" id="WP_143016050.1">
    <property type="nucleotide sequence ID" value="NZ_FNJL01000079.1"/>
</dbReference>